<dbReference type="InterPro" id="IPR031107">
    <property type="entry name" value="Small_HSP"/>
</dbReference>
<dbReference type="PANTHER" id="PTHR11527">
    <property type="entry name" value="HEAT-SHOCK PROTEIN 20 FAMILY MEMBER"/>
    <property type="match status" value="1"/>
</dbReference>
<evidence type="ECO:0000259" key="4">
    <source>
        <dbReference type="PROSITE" id="PS01031"/>
    </source>
</evidence>
<evidence type="ECO:0000313" key="5">
    <source>
        <dbReference type="EMBL" id="AFK42707.1"/>
    </source>
</evidence>
<dbReference type="SUPFAM" id="SSF49764">
    <property type="entry name" value="HSP20-like chaperones"/>
    <property type="match status" value="1"/>
</dbReference>
<dbReference type="EMBL" id="BT142913">
    <property type="protein sequence ID" value="AFK42707.1"/>
    <property type="molecule type" value="mRNA"/>
</dbReference>
<evidence type="ECO:0000256" key="2">
    <source>
        <dbReference type="PROSITE-ProRule" id="PRU00285"/>
    </source>
</evidence>
<evidence type="ECO:0000256" key="1">
    <source>
        <dbReference type="ARBA" id="ARBA00023016"/>
    </source>
</evidence>
<protein>
    <recommendedName>
        <fullName evidence="4">SHSP domain-containing protein</fullName>
    </recommendedName>
</protein>
<name>I3SR15_LOTJA</name>
<accession>I3SR15</accession>
<comment type="similarity">
    <text evidence="2 3">Belongs to the small heat shock protein (HSP20) family.</text>
</comment>
<evidence type="ECO:0000256" key="3">
    <source>
        <dbReference type="RuleBase" id="RU003616"/>
    </source>
</evidence>
<dbReference type="AlphaFoldDB" id="I3SR15"/>
<keyword evidence="1" id="KW-0346">Stress response</keyword>
<proteinExistence type="evidence at transcript level"/>
<feature type="domain" description="SHSP" evidence="4">
    <location>
        <begin position="45"/>
        <end position="160"/>
    </location>
</feature>
<organism evidence="5">
    <name type="scientific">Lotus japonicus</name>
    <name type="common">Lotus corniculatus var. japonicus</name>
    <dbReference type="NCBI Taxonomy" id="34305"/>
    <lineage>
        <taxon>Eukaryota</taxon>
        <taxon>Viridiplantae</taxon>
        <taxon>Streptophyta</taxon>
        <taxon>Embryophyta</taxon>
        <taxon>Tracheophyta</taxon>
        <taxon>Spermatophyta</taxon>
        <taxon>Magnoliopsida</taxon>
        <taxon>eudicotyledons</taxon>
        <taxon>Gunneridae</taxon>
        <taxon>Pentapetalae</taxon>
        <taxon>rosids</taxon>
        <taxon>fabids</taxon>
        <taxon>Fabales</taxon>
        <taxon>Fabaceae</taxon>
        <taxon>Papilionoideae</taxon>
        <taxon>50 kb inversion clade</taxon>
        <taxon>NPAAA clade</taxon>
        <taxon>Hologalegina</taxon>
        <taxon>robinioid clade</taxon>
        <taxon>Loteae</taxon>
        <taxon>Lotus</taxon>
    </lineage>
</organism>
<dbReference type="InterPro" id="IPR002068">
    <property type="entry name" value="A-crystallin/Hsp20_dom"/>
</dbReference>
<dbReference type="Gene3D" id="2.60.40.790">
    <property type="match status" value="1"/>
</dbReference>
<reference evidence="5" key="1">
    <citation type="submission" date="2012-05" db="EMBL/GenBank/DDBJ databases">
        <authorList>
            <person name="Krishnakumar V."/>
            <person name="Cheung F."/>
            <person name="Xiao Y."/>
            <person name="Chan A."/>
            <person name="Moskal W.A."/>
            <person name="Town C.D."/>
        </authorList>
    </citation>
    <scope>NUCLEOTIDE SEQUENCE</scope>
</reference>
<dbReference type="PROSITE" id="PS01031">
    <property type="entry name" value="SHSP"/>
    <property type="match status" value="1"/>
</dbReference>
<dbReference type="Pfam" id="PF00011">
    <property type="entry name" value="HSP20"/>
    <property type="match status" value="1"/>
</dbReference>
<sequence length="160" mass="18184">MSILPNSLFGRRRSEPHRSHIWDLFQDHGFGAARISTPHMAFPSEPSPIVNSHIEWKETPEAHVCKAHLPGLKRSDVRVEVDDDRVLSIICSKSVEMEEQGGGWHRVEVSSGQFVQRVMLPENSKVDHVKAYMDNGVLTVKVPKHRVVDNRVRNVRISHA</sequence>
<dbReference type="CDD" id="cd06472">
    <property type="entry name" value="ACD_ScHsp26_like"/>
    <property type="match status" value="1"/>
</dbReference>
<dbReference type="InterPro" id="IPR008978">
    <property type="entry name" value="HSP20-like_chaperone"/>
</dbReference>